<feature type="domain" description="DUF7932" evidence="2">
    <location>
        <begin position="262"/>
        <end position="392"/>
    </location>
</feature>
<feature type="compositionally biased region" description="Basic and acidic residues" evidence="1">
    <location>
        <begin position="103"/>
        <end position="129"/>
    </location>
</feature>
<accession>A0A1Y2A800</accession>
<feature type="region of interest" description="Disordered" evidence="1">
    <location>
        <begin position="93"/>
        <end position="143"/>
    </location>
</feature>
<evidence type="ECO:0000313" key="3">
    <source>
        <dbReference type="EMBL" id="ORY18621.1"/>
    </source>
</evidence>
<dbReference type="STRING" id="1231657.A0A1Y2A800"/>
<name>A0A1Y2A800_9PLEO</name>
<keyword evidence="4" id="KW-1185">Reference proteome</keyword>
<dbReference type="Pfam" id="PF25560">
    <property type="entry name" value="DUF7932"/>
    <property type="match status" value="1"/>
</dbReference>
<sequence length="1042" mass="112316">MEAREVKLIDTSGRNGLPAPEFMGDRPPDAPTGTSGLHGRSAGAPTAGTPGTDIRIRIAYASEEPGTVQVAGEGPHTGQMWKIARDEKMLLKAHGGAGGQGGRGEDGQEGGRGRDGRDATRYRNGEDGQHGAPGGNGGYGSDGADGAAGGNVFVTVHEEDTDLLLPFEYLVHGGTGGKSGQHGEPGNGGVGGRGGAPHAWTERHSDYVVAKTRPGGSNGQNGPPGMRASTLLSGGRSGPSGSVQIKVIGGDLSEATYPGVYNLQVVNFDIIDENEDGINEPGEHIHVHNIRVRNVGGMPSPEARSIHILIQGTQFLEPIASEPIFMPKSIQPGQEVEVPGILRAYIRNEWAEKPLGKVLTASESVQLVAYFNERLNRPLPNFCGPAQIFIRYPLELDPPTYLDCVAKGSTVRFRWKLHNNSSKAYGIDGILRRAAATRMSDPNRFFTLTYATADKPDEVIDDLSEIEPQSVITIDQDFSVNPNTMEYSEGNLSLELMLSDPKTGALRSVQKHAMHMQISGIYSLSEKPSFLLVVNSKTPNHAIHQIITLVRTRLHTSLDIFNLSLTGSYESPFTKTNVLKSYEGKSVIIFGNRFPYFSQGEKSPWDLLDPWETGLLMKAGTNVLFVAVQDLPSLNEWAKKMTFPAQDFTPGTHSIQDVNAKNVVSAVSKTDPQTLTSDMVSHRFTVAKSIFSSLPSSVDSAAKSAAKRLNKNIPLRRFVAVPDAQATDATGKKGGVIICEGVPKNVNLMASVDLFPMSPPGTHMITDYHLFFITSCLPFSVRVKMFWNTVGHANSSGVPCDVVYNKLDTFYNNIPGNPAFVDKKILDAVSLSLQFSMTAEIYRFISSRPRFPDPLSGPAQLDQLPQIRQFFAAAPGNAQINDIASAQPLISTLGAIHALSNPLSAWQSFKSIFGFLGNRKARLTPQLNSQIFASMASTCTPAVAGTAKSHLLQRSKQVKAGIRAKGGKKRYQDFGLTEVAAFAGTTGATVVELVDVFSGSVALDQKMLDAMCGTWQSECRNREAWEGGAKMMLKQMVNPVDD</sequence>
<comment type="caution">
    <text evidence="3">The sequence shown here is derived from an EMBL/GenBank/DDBJ whole genome shotgun (WGS) entry which is preliminary data.</text>
</comment>
<protein>
    <recommendedName>
        <fullName evidence="2">DUF7932 domain-containing protein</fullName>
    </recommendedName>
</protein>
<dbReference type="OrthoDB" id="5319158at2759"/>
<dbReference type="Proteomes" id="UP000193144">
    <property type="component" value="Unassembled WGS sequence"/>
</dbReference>
<dbReference type="EMBL" id="MCFA01000006">
    <property type="protein sequence ID" value="ORY18621.1"/>
    <property type="molecule type" value="Genomic_DNA"/>
</dbReference>
<evidence type="ECO:0000259" key="2">
    <source>
        <dbReference type="Pfam" id="PF25560"/>
    </source>
</evidence>
<dbReference type="InterPro" id="IPR057692">
    <property type="entry name" value="DUF7932"/>
</dbReference>
<feature type="region of interest" description="Disordered" evidence="1">
    <location>
        <begin position="1"/>
        <end position="52"/>
    </location>
</feature>
<evidence type="ECO:0000313" key="4">
    <source>
        <dbReference type="Proteomes" id="UP000193144"/>
    </source>
</evidence>
<proteinExistence type="predicted"/>
<feature type="region of interest" description="Disordered" evidence="1">
    <location>
        <begin position="175"/>
        <end position="237"/>
    </location>
</feature>
<feature type="compositionally biased region" description="Gly residues" evidence="1">
    <location>
        <begin position="175"/>
        <end position="195"/>
    </location>
</feature>
<gene>
    <name evidence="3" type="ORF">BCR34DRAFT_582903</name>
</gene>
<feature type="compositionally biased region" description="Gly residues" evidence="1">
    <location>
        <begin position="131"/>
        <end position="143"/>
    </location>
</feature>
<evidence type="ECO:0000256" key="1">
    <source>
        <dbReference type="SAM" id="MobiDB-lite"/>
    </source>
</evidence>
<dbReference type="AlphaFoldDB" id="A0A1Y2A800"/>
<reference evidence="3 4" key="1">
    <citation type="submission" date="2016-07" db="EMBL/GenBank/DDBJ databases">
        <title>Pervasive Adenine N6-methylation of Active Genes in Fungi.</title>
        <authorList>
            <consortium name="DOE Joint Genome Institute"/>
            <person name="Mondo S.J."/>
            <person name="Dannebaum R.O."/>
            <person name="Kuo R.C."/>
            <person name="Labutti K."/>
            <person name="Haridas S."/>
            <person name="Kuo A."/>
            <person name="Salamov A."/>
            <person name="Ahrendt S.R."/>
            <person name="Lipzen A."/>
            <person name="Sullivan W."/>
            <person name="Andreopoulos W.B."/>
            <person name="Clum A."/>
            <person name="Lindquist E."/>
            <person name="Daum C."/>
            <person name="Ramamoorthy G.K."/>
            <person name="Gryganskyi A."/>
            <person name="Culley D."/>
            <person name="Magnuson J.K."/>
            <person name="James T.Y."/>
            <person name="O'Malley M.A."/>
            <person name="Stajich J.E."/>
            <person name="Spatafora J.W."/>
            <person name="Visel A."/>
            <person name="Grigoriev I.V."/>
        </authorList>
    </citation>
    <scope>NUCLEOTIDE SEQUENCE [LARGE SCALE GENOMIC DNA]</scope>
    <source>
        <strain evidence="3 4">CBS 115471</strain>
    </source>
</reference>
<organism evidence="3 4">
    <name type="scientific">Clohesyomyces aquaticus</name>
    <dbReference type="NCBI Taxonomy" id="1231657"/>
    <lineage>
        <taxon>Eukaryota</taxon>
        <taxon>Fungi</taxon>
        <taxon>Dikarya</taxon>
        <taxon>Ascomycota</taxon>
        <taxon>Pezizomycotina</taxon>
        <taxon>Dothideomycetes</taxon>
        <taxon>Pleosporomycetidae</taxon>
        <taxon>Pleosporales</taxon>
        <taxon>Lindgomycetaceae</taxon>
        <taxon>Clohesyomyces</taxon>
    </lineage>
</organism>